<evidence type="ECO:0000256" key="3">
    <source>
        <dbReference type="ARBA" id="ARBA00023163"/>
    </source>
</evidence>
<feature type="domain" description="HTH tetR-type" evidence="6">
    <location>
        <begin position="23"/>
        <end position="82"/>
    </location>
</feature>
<dbReference type="SUPFAM" id="SSF46689">
    <property type="entry name" value="Homeodomain-like"/>
    <property type="match status" value="1"/>
</dbReference>
<feature type="compositionally biased region" description="Polar residues" evidence="5">
    <location>
        <begin position="1"/>
        <end position="17"/>
    </location>
</feature>
<evidence type="ECO:0000259" key="6">
    <source>
        <dbReference type="PROSITE" id="PS50977"/>
    </source>
</evidence>
<evidence type="ECO:0000256" key="5">
    <source>
        <dbReference type="SAM" id="MobiDB-lite"/>
    </source>
</evidence>
<protein>
    <submittedName>
        <fullName evidence="7">Transcriptional regulator, TetR family</fullName>
    </submittedName>
</protein>
<dbReference type="SUPFAM" id="SSF48498">
    <property type="entry name" value="Tetracyclin repressor-like, C-terminal domain"/>
    <property type="match status" value="1"/>
</dbReference>
<dbReference type="Pfam" id="PF00440">
    <property type="entry name" value="TetR_N"/>
    <property type="match status" value="1"/>
</dbReference>
<dbReference type="GO" id="GO:0003700">
    <property type="term" value="F:DNA-binding transcription factor activity"/>
    <property type="evidence" value="ECO:0007669"/>
    <property type="project" value="TreeGrafter"/>
</dbReference>
<gene>
    <name evidence="7" type="ORF">SAMN05421833_13785</name>
</gene>
<keyword evidence="3" id="KW-0804">Transcription</keyword>
<dbReference type="STRING" id="58117.SAMN05421833_13785"/>
<evidence type="ECO:0000256" key="1">
    <source>
        <dbReference type="ARBA" id="ARBA00023015"/>
    </source>
</evidence>
<dbReference type="Proteomes" id="UP000186096">
    <property type="component" value="Unassembled WGS sequence"/>
</dbReference>
<dbReference type="EMBL" id="FTNI01000037">
    <property type="protein sequence ID" value="SIS20230.1"/>
    <property type="molecule type" value="Genomic_DNA"/>
</dbReference>
<accession>A0A1N7H695</accession>
<dbReference type="PANTHER" id="PTHR30055:SF234">
    <property type="entry name" value="HTH-TYPE TRANSCRIPTIONAL REGULATOR BETI"/>
    <property type="match status" value="1"/>
</dbReference>
<dbReference type="PANTHER" id="PTHR30055">
    <property type="entry name" value="HTH-TYPE TRANSCRIPTIONAL REGULATOR RUTR"/>
    <property type="match status" value="1"/>
</dbReference>
<sequence length="192" mass="21367">MSPSKDSGSDQRTVGTSRRSDARRNHERVVAAAVEIFREYGTQASVPQIAARAQVGKATVYRSFPAKEDLLEAITGLSLERLEQHTASALREADPYEAFHLYVLELFDALARDRLLAERLADATSPAAASVLETLVRAMERARAAEKLREDVTEMDLRVVLCGTALQLVRLAERDPATWRRYGDMVLAALRR</sequence>
<feature type="region of interest" description="Disordered" evidence="5">
    <location>
        <begin position="1"/>
        <end position="25"/>
    </location>
</feature>
<evidence type="ECO:0000313" key="8">
    <source>
        <dbReference type="Proteomes" id="UP000186096"/>
    </source>
</evidence>
<dbReference type="PROSITE" id="PS50977">
    <property type="entry name" value="HTH_TETR_2"/>
    <property type="match status" value="1"/>
</dbReference>
<dbReference type="GO" id="GO:0000976">
    <property type="term" value="F:transcription cis-regulatory region binding"/>
    <property type="evidence" value="ECO:0007669"/>
    <property type="project" value="TreeGrafter"/>
</dbReference>
<dbReference type="OrthoDB" id="9795011at2"/>
<dbReference type="InterPro" id="IPR050109">
    <property type="entry name" value="HTH-type_TetR-like_transc_reg"/>
</dbReference>
<dbReference type="PRINTS" id="PR00455">
    <property type="entry name" value="HTHTETR"/>
</dbReference>
<dbReference type="InterPro" id="IPR001647">
    <property type="entry name" value="HTH_TetR"/>
</dbReference>
<keyword evidence="1" id="KW-0805">Transcription regulation</keyword>
<dbReference type="InterPro" id="IPR009057">
    <property type="entry name" value="Homeodomain-like_sf"/>
</dbReference>
<keyword evidence="8" id="KW-1185">Reference proteome</keyword>
<dbReference type="InterPro" id="IPR036271">
    <property type="entry name" value="Tet_transcr_reg_TetR-rel_C_sf"/>
</dbReference>
<evidence type="ECO:0000313" key="7">
    <source>
        <dbReference type="EMBL" id="SIS20230.1"/>
    </source>
</evidence>
<dbReference type="AlphaFoldDB" id="A0A1N7H695"/>
<keyword evidence="2 4" id="KW-0238">DNA-binding</keyword>
<evidence type="ECO:0000256" key="4">
    <source>
        <dbReference type="PROSITE-ProRule" id="PRU00335"/>
    </source>
</evidence>
<reference evidence="8" key="1">
    <citation type="submission" date="2017-01" db="EMBL/GenBank/DDBJ databases">
        <authorList>
            <person name="Varghese N."/>
            <person name="Submissions S."/>
        </authorList>
    </citation>
    <scope>NUCLEOTIDE SEQUENCE [LARGE SCALE GENOMIC DNA]</scope>
    <source>
        <strain evidence="8">ATCC 12950</strain>
    </source>
</reference>
<name>A0A1N7H695_9ACTN</name>
<proteinExistence type="predicted"/>
<evidence type="ECO:0000256" key="2">
    <source>
        <dbReference type="ARBA" id="ARBA00023125"/>
    </source>
</evidence>
<dbReference type="Gene3D" id="1.10.357.10">
    <property type="entry name" value="Tetracycline Repressor, domain 2"/>
    <property type="match status" value="1"/>
</dbReference>
<organism evidence="7 8">
    <name type="scientific">Microbispora rosea</name>
    <dbReference type="NCBI Taxonomy" id="58117"/>
    <lineage>
        <taxon>Bacteria</taxon>
        <taxon>Bacillati</taxon>
        <taxon>Actinomycetota</taxon>
        <taxon>Actinomycetes</taxon>
        <taxon>Streptosporangiales</taxon>
        <taxon>Streptosporangiaceae</taxon>
        <taxon>Microbispora</taxon>
    </lineage>
</organism>
<feature type="DNA-binding region" description="H-T-H motif" evidence="4">
    <location>
        <begin position="45"/>
        <end position="64"/>
    </location>
</feature>